<proteinExistence type="predicted"/>
<organism evidence="2 3">
    <name type="scientific">Tsukamurella spumae</name>
    <dbReference type="NCBI Taxonomy" id="44753"/>
    <lineage>
        <taxon>Bacteria</taxon>
        <taxon>Bacillati</taxon>
        <taxon>Actinomycetota</taxon>
        <taxon>Actinomycetes</taxon>
        <taxon>Mycobacteriales</taxon>
        <taxon>Tsukamurellaceae</taxon>
        <taxon>Tsukamurella</taxon>
    </lineage>
</organism>
<keyword evidence="3" id="KW-1185">Reference proteome</keyword>
<accession>A0A846X399</accession>
<gene>
    <name evidence="2" type="ORF">HF999_17185</name>
</gene>
<dbReference type="RefSeq" id="WP_168547073.1">
    <property type="nucleotide sequence ID" value="NZ_BAAAKS010000036.1"/>
</dbReference>
<keyword evidence="1" id="KW-0812">Transmembrane</keyword>
<dbReference type="InterPro" id="IPR035197">
    <property type="entry name" value="DUF5313"/>
</dbReference>
<keyword evidence="1" id="KW-0472">Membrane</keyword>
<evidence type="ECO:0000313" key="2">
    <source>
        <dbReference type="EMBL" id="NKY20097.1"/>
    </source>
</evidence>
<evidence type="ECO:0000313" key="3">
    <source>
        <dbReference type="Proteomes" id="UP000582646"/>
    </source>
</evidence>
<comment type="caution">
    <text evidence="2">The sequence shown here is derived from an EMBL/GenBank/DDBJ whole genome shotgun (WGS) entry which is preliminary data.</text>
</comment>
<dbReference type="Proteomes" id="UP000582646">
    <property type="component" value="Unassembled WGS sequence"/>
</dbReference>
<evidence type="ECO:0000256" key="1">
    <source>
        <dbReference type="SAM" id="Phobius"/>
    </source>
</evidence>
<keyword evidence="1" id="KW-1133">Transmembrane helix</keyword>
<dbReference type="EMBL" id="JAAXOQ010000026">
    <property type="protein sequence ID" value="NKY20097.1"/>
    <property type="molecule type" value="Genomic_DNA"/>
</dbReference>
<feature type="transmembrane region" description="Helical" evidence="1">
    <location>
        <begin position="43"/>
        <end position="61"/>
    </location>
</feature>
<sequence length="129" mass="15009">MNTVHRPDPLHYLAWIYTGSLPERNREWVRHNLTRRTWIARHLLRGQLAFVPVYALLVLLLPGSLWLRGATVLLGALLALFYNAVYIVPNRVRRLQKNGLDPELENPSVIRRRAETRRAYEAAYAPTRS</sequence>
<name>A0A846X399_9ACTN</name>
<dbReference type="Pfam" id="PF17240">
    <property type="entry name" value="DUF5313"/>
    <property type="match status" value="1"/>
</dbReference>
<feature type="transmembrane region" description="Helical" evidence="1">
    <location>
        <begin position="67"/>
        <end position="88"/>
    </location>
</feature>
<protein>
    <submittedName>
        <fullName evidence="2">DUF5313 domain-containing protein</fullName>
    </submittedName>
</protein>
<dbReference type="AlphaFoldDB" id="A0A846X399"/>
<reference evidence="2 3" key="1">
    <citation type="submission" date="2020-04" db="EMBL/GenBank/DDBJ databases">
        <title>MicrobeNet Type strains.</title>
        <authorList>
            <person name="Nicholson A.C."/>
        </authorList>
    </citation>
    <scope>NUCLEOTIDE SEQUENCE [LARGE SCALE GENOMIC DNA]</scope>
    <source>
        <strain evidence="2 3">DSM 44113</strain>
    </source>
</reference>